<dbReference type="GO" id="GO:0006310">
    <property type="term" value="P:DNA recombination"/>
    <property type="evidence" value="ECO:0007669"/>
    <property type="project" value="UniProtKB-KW"/>
</dbReference>
<dbReference type="OrthoDB" id="4326943at2"/>
<protein>
    <submittedName>
        <fullName evidence="4">Integrase</fullName>
    </submittedName>
</protein>
<dbReference type="PANTHER" id="PTHR30349">
    <property type="entry name" value="PHAGE INTEGRASE-RELATED"/>
    <property type="match status" value="1"/>
</dbReference>
<dbReference type="Pfam" id="PF00589">
    <property type="entry name" value="Phage_integrase"/>
    <property type="match status" value="1"/>
</dbReference>
<evidence type="ECO:0000256" key="3">
    <source>
        <dbReference type="ARBA" id="ARBA00023172"/>
    </source>
</evidence>
<dbReference type="InterPro" id="IPR011010">
    <property type="entry name" value="DNA_brk_join_enz"/>
</dbReference>
<dbReference type="STRING" id="444597.BST26_16455"/>
<evidence type="ECO:0000256" key="2">
    <source>
        <dbReference type="ARBA" id="ARBA00023125"/>
    </source>
</evidence>
<evidence type="ECO:0000313" key="5">
    <source>
        <dbReference type="Proteomes" id="UP000192801"/>
    </source>
</evidence>
<dbReference type="SUPFAM" id="SSF56349">
    <property type="entry name" value="DNA breaking-rejoining enzymes"/>
    <property type="match status" value="1"/>
</dbReference>
<gene>
    <name evidence="4" type="ORF">BST26_16455</name>
</gene>
<comment type="similarity">
    <text evidence="1">Belongs to the 'phage' integrase family.</text>
</comment>
<dbReference type="Gene3D" id="1.10.150.130">
    <property type="match status" value="1"/>
</dbReference>
<dbReference type="Proteomes" id="UP000192801">
    <property type="component" value="Unassembled WGS sequence"/>
</dbReference>
<dbReference type="RefSeq" id="WP_083032494.1">
    <property type="nucleotide sequence ID" value="NZ_AP022618.1"/>
</dbReference>
<comment type="caution">
    <text evidence="4">The sequence shown here is derived from an EMBL/GenBank/DDBJ whole genome shotgun (WGS) entry which is preliminary data.</text>
</comment>
<proteinExistence type="inferred from homology"/>
<dbReference type="InterPro" id="IPR013762">
    <property type="entry name" value="Integrase-like_cat_sf"/>
</dbReference>
<dbReference type="AlphaFoldDB" id="A0A1X0D3Y3"/>
<dbReference type="InterPro" id="IPR010998">
    <property type="entry name" value="Integrase_recombinase_N"/>
</dbReference>
<organism evidence="4 5">
    <name type="scientific">Mycolicibacterium insubricum</name>
    <dbReference type="NCBI Taxonomy" id="444597"/>
    <lineage>
        <taxon>Bacteria</taxon>
        <taxon>Bacillati</taxon>
        <taxon>Actinomycetota</taxon>
        <taxon>Actinomycetes</taxon>
        <taxon>Mycobacteriales</taxon>
        <taxon>Mycobacteriaceae</taxon>
        <taxon>Mycolicibacterium</taxon>
    </lineage>
</organism>
<dbReference type="PROSITE" id="PS51898">
    <property type="entry name" value="TYR_RECOMBINASE"/>
    <property type="match status" value="1"/>
</dbReference>
<dbReference type="EMBL" id="MVHS01000047">
    <property type="protein sequence ID" value="ORA66882.1"/>
    <property type="molecule type" value="Genomic_DNA"/>
</dbReference>
<evidence type="ECO:0000313" key="4">
    <source>
        <dbReference type="EMBL" id="ORA66882.1"/>
    </source>
</evidence>
<accession>A0A1X0D3Y3</accession>
<dbReference type="GO" id="GO:0015074">
    <property type="term" value="P:DNA integration"/>
    <property type="evidence" value="ECO:0007669"/>
    <property type="project" value="InterPro"/>
</dbReference>
<dbReference type="InterPro" id="IPR002104">
    <property type="entry name" value="Integrase_catalytic"/>
</dbReference>
<keyword evidence="2" id="KW-0238">DNA-binding</keyword>
<evidence type="ECO:0000256" key="1">
    <source>
        <dbReference type="ARBA" id="ARBA00008857"/>
    </source>
</evidence>
<dbReference type="Gene3D" id="1.10.443.10">
    <property type="entry name" value="Intergrase catalytic core"/>
    <property type="match status" value="1"/>
</dbReference>
<sequence>MPRQRLAPGEHGKITDTRRGDIYCATTYLRLYSGKLRERVATSRKSPEDARRELKRRIAAELAAGEPTGVVNHKTTLGGLFEAWISGKVTEAGLKPQTEQHYRDAWRVHSADQIGELRITELTTARADTHLKNMPASAGRTTRVVLVGMYGLAARHDAVKVSPIRETRLPKHERKPARAITGMELEQVRQAVKVYATPTGRGGPRRGVMLGAYVELLAATGVRPGEVLATRWADVDLLGDPPTVTVTGTLIDHGVIAGMPLHRQDARKGDAPAHTVVLPAFGARVLAELFAVTGPDGPVLANRDGGWLSASNIASSLREALAPHPELKWVTPHSFRRSVATVVRDGLGVEAAQHQLGHAQLATTEGHYVQRRTEGPDTRAVLDRWASNGNG</sequence>
<reference evidence="4 5" key="1">
    <citation type="submission" date="2016-12" db="EMBL/GenBank/DDBJ databases">
        <title>The new phylogeny of genus Mycobacterium.</title>
        <authorList>
            <person name="Tortoli E."/>
            <person name="Trovato A."/>
            <person name="Cirillo D.M."/>
        </authorList>
    </citation>
    <scope>NUCLEOTIDE SEQUENCE [LARGE SCALE GENOMIC DNA]</scope>
    <source>
        <strain evidence="4 5">DSM 45130</strain>
    </source>
</reference>
<keyword evidence="5" id="KW-1185">Reference proteome</keyword>
<keyword evidence="3" id="KW-0233">DNA recombination</keyword>
<dbReference type="PANTHER" id="PTHR30349:SF64">
    <property type="entry name" value="PROPHAGE INTEGRASE INTD-RELATED"/>
    <property type="match status" value="1"/>
</dbReference>
<dbReference type="GO" id="GO:0003677">
    <property type="term" value="F:DNA binding"/>
    <property type="evidence" value="ECO:0007669"/>
    <property type="project" value="UniProtKB-KW"/>
</dbReference>
<name>A0A1X0D3Y3_9MYCO</name>
<dbReference type="InterPro" id="IPR050090">
    <property type="entry name" value="Tyrosine_recombinase_XerCD"/>
</dbReference>